<evidence type="ECO:0000259" key="3">
    <source>
        <dbReference type="Pfam" id="PF13739"/>
    </source>
</evidence>
<gene>
    <name evidence="4" type="ORF">H8923_11685</name>
</gene>
<feature type="domain" description="Deacetylase PdaC" evidence="3">
    <location>
        <begin position="254"/>
        <end position="345"/>
    </location>
</feature>
<dbReference type="Pfam" id="PF13739">
    <property type="entry name" value="PdaC"/>
    <property type="match status" value="1"/>
</dbReference>
<dbReference type="Gene3D" id="3.30.565.40">
    <property type="entry name" value="Fervidobacterium nodosum Rt17-B1 like"/>
    <property type="match status" value="2"/>
</dbReference>
<dbReference type="Proteomes" id="UP000609849">
    <property type="component" value="Unassembled WGS sequence"/>
</dbReference>
<evidence type="ECO:0000259" key="2">
    <source>
        <dbReference type="Pfam" id="PF11738"/>
    </source>
</evidence>
<evidence type="ECO:0000313" key="5">
    <source>
        <dbReference type="Proteomes" id="UP000609849"/>
    </source>
</evidence>
<comment type="caution">
    <text evidence="4">The sequence shown here is derived from an EMBL/GenBank/DDBJ whole genome shotgun (WGS) entry which is preliminary data.</text>
</comment>
<dbReference type="Pfam" id="PF11738">
    <property type="entry name" value="DUF3298"/>
    <property type="match status" value="2"/>
</dbReference>
<dbReference type="Gene3D" id="3.90.640.20">
    <property type="entry name" value="Heat-shock cognate protein, ATPase"/>
    <property type="match status" value="2"/>
</dbReference>
<keyword evidence="1" id="KW-0812">Transmembrane</keyword>
<dbReference type="InterPro" id="IPR025303">
    <property type="entry name" value="PdaC"/>
</dbReference>
<dbReference type="InterPro" id="IPR037126">
    <property type="entry name" value="PdaC/RsiV-like_sf"/>
</dbReference>
<feature type="transmembrane region" description="Helical" evidence="1">
    <location>
        <begin position="7"/>
        <end position="24"/>
    </location>
</feature>
<dbReference type="EMBL" id="JACRWE010000005">
    <property type="protein sequence ID" value="MBC5997426.1"/>
    <property type="molecule type" value="Genomic_DNA"/>
</dbReference>
<reference evidence="4 5" key="1">
    <citation type="submission" date="2020-08" db="EMBL/GenBank/DDBJ databases">
        <authorList>
            <person name="Liu C."/>
            <person name="Sun Q."/>
        </authorList>
    </citation>
    <scope>NUCLEOTIDE SEQUENCE [LARGE SCALE GENOMIC DNA]</scope>
    <source>
        <strain evidence="4 5">NSJ-18</strain>
    </source>
</reference>
<keyword evidence="1" id="KW-0472">Membrane</keyword>
<dbReference type="RefSeq" id="WP_153971952.1">
    <property type="nucleotide sequence ID" value="NZ_JACRWE010000005.1"/>
</dbReference>
<feature type="domain" description="DUF3298" evidence="2">
    <location>
        <begin position="160"/>
        <end position="215"/>
    </location>
</feature>
<keyword evidence="1" id="KW-1133">Transmembrane helix</keyword>
<name>A0ABR7JR85_9FIRM</name>
<protein>
    <submittedName>
        <fullName evidence="4">DUF3298 domain-containing protein</fullName>
    </submittedName>
</protein>
<accession>A0ABR7JR85</accession>
<evidence type="ECO:0000313" key="4">
    <source>
        <dbReference type="EMBL" id="MBC5997426.1"/>
    </source>
</evidence>
<dbReference type="InterPro" id="IPR021729">
    <property type="entry name" value="DUF3298"/>
</dbReference>
<evidence type="ECO:0000256" key="1">
    <source>
        <dbReference type="SAM" id="Phobius"/>
    </source>
</evidence>
<proteinExistence type="predicted"/>
<organism evidence="4 5">
    <name type="scientific">Romboutsia faecis</name>
    <dbReference type="NCBI Taxonomy" id="2764597"/>
    <lineage>
        <taxon>Bacteria</taxon>
        <taxon>Bacillati</taxon>
        <taxon>Bacillota</taxon>
        <taxon>Clostridia</taxon>
        <taxon>Peptostreptococcales</taxon>
        <taxon>Peptostreptococcaceae</taxon>
        <taxon>Romboutsia</taxon>
    </lineage>
</organism>
<sequence length="457" mass="53995">MKGIRNLLKPAIFLMVGFLVIFSMKSNNIFRLQDKIKTSLEEGLKVVKITEERSVIKEKKIVIDARIPKIHYEDDIVERYINSYVRKNINEFINQQIQLSDINNNGYKEDIDINYQIVYEDESLINLIIYKSTRWGRKEFKLEKDSYVFDLKTGQRIYLDNFLKDNEDYKDVIEKYIFSNLKSSNSSEYKDKINIDKDTNYYISDGGINIYFNPYRESKSNDKNEFKIPYDIFKAKIKMVKTDDIVANIDTQTINKKDKYINSVINIPIVMTGDKQIEKNINNKIRNDIMDFYNKSQEEAKQFLDDFPEEEGKFVANTNFEIKKNSNNMLSIIVTYYKYSGGAHGDYNNIAYNIYMKNGEILNLSDLFKDKVNYKEVINNEIRKQIEDMVKKDKENAGVYQFTTISDNQKFYIQDDNIVIFFDLYEIAPYAAGIPEFKINIKSFNHILKENYISIFE</sequence>
<keyword evidence="5" id="KW-1185">Reference proteome</keyword>
<feature type="domain" description="DUF3298" evidence="2">
    <location>
        <begin position="365"/>
        <end position="441"/>
    </location>
</feature>